<reference evidence="2" key="2">
    <citation type="submission" date="2019-10" db="EMBL/GenBank/DDBJ databases">
        <title>A de novo genome assembly of a pear dwarfing rootstock.</title>
        <authorList>
            <person name="Wang F."/>
            <person name="Wang J."/>
            <person name="Li S."/>
            <person name="Zhang Y."/>
            <person name="Fang M."/>
            <person name="Ma L."/>
            <person name="Zhao Y."/>
            <person name="Jiang S."/>
        </authorList>
    </citation>
    <scope>NUCLEOTIDE SEQUENCE [LARGE SCALE GENOMIC DNA]</scope>
</reference>
<dbReference type="EMBL" id="SMOL01000004">
    <property type="protein sequence ID" value="KAB2635508.1"/>
    <property type="molecule type" value="Genomic_DNA"/>
</dbReference>
<organism evidence="1 2">
    <name type="scientific">Pyrus ussuriensis x Pyrus communis</name>
    <dbReference type="NCBI Taxonomy" id="2448454"/>
    <lineage>
        <taxon>Eukaryota</taxon>
        <taxon>Viridiplantae</taxon>
        <taxon>Streptophyta</taxon>
        <taxon>Embryophyta</taxon>
        <taxon>Tracheophyta</taxon>
        <taxon>Spermatophyta</taxon>
        <taxon>Magnoliopsida</taxon>
        <taxon>eudicotyledons</taxon>
        <taxon>Gunneridae</taxon>
        <taxon>Pentapetalae</taxon>
        <taxon>rosids</taxon>
        <taxon>fabids</taxon>
        <taxon>Rosales</taxon>
        <taxon>Rosaceae</taxon>
        <taxon>Amygdaloideae</taxon>
        <taxon>Maleae</taxon>
        <taxon>Pyrus</taxon>
    </lineage>
</organism>
<dbReference type="OrthoDB" id="1165906at2759"/>
<dbReference type="Proteomes" id="UP000327157">
    <property type="component" value="Chromosome 5"/>
</dbReference>
<evidence type="ECO:0000313" key="2">
    <source>
        <dbReference type="Proteomes" id="UP000327157"/>
    </source>
</evidence>
<keyword evidence="2" id="KW-1185">Reference proteome</keyword>
<reference evidence="1 2" key="1">
    <citation type="submission" date="2019-09" db="EMBL/GenBank/DDBJ databases">
        <authorList>
            <person name="Ou C."/>
        </authorList>
    </citation>
    <scope>NUCLEOTIDE SEQUENCE [LARGE SCALE GENOMIC DNA]</scope>
    <source>
        <strain evidence="1">S2</strain>
        <tissue evidence="1">Leaf</tissue>
    </source>
</reference>
<reference evidence="1 2" key="3">
    <citation type="submission" date="2019-11" db="EMBL/GenBank/DDBJ databases">
        <title>A de novo genome assembly of a pear dwarfing rootstock.</title>
        <authorList>
            <person name="Wang F."/>
            <person name="Wang J."/>
            <person name="Li S."/>
            <person name="Zhang Y."/>
            <person name="Fang M."/>
            <person name="Ma L."/>
            <person name="Zhao Y."/>
            <person name="Jiang S."/>
        </authorList>
    </citation>
    <scope>NUCLEOTIDE SEQUENCE [LARGE SCALE GENOMIC DNA]</scope>
    <source>
        <strain evidence="1">S2</strain>
        <tissue evidence="1">Leaf</tissue>
    </source>
</reference>
<proteinExistence type="predicted"/>
<accession>A0A5N5I6V6</accession>
<dbReference type="AlphaFoldDB" id="A0A5N5I6V6"/>
<sequence>MESLAQRFRTSLSLSENEKRRIKIEKKVVEGALLGFHYSVVAEIFTNKVVNDNGFLDQFTSLWRGMKGVSIKALGRA</sequence>
<protein>
    <submittedName>
        <fullName evidence="1">Uncharacterized protein</fullName>
    </submittedName>
</protein>
<name>A0A5N5I6V6_9ROSA</name>
<gene>
    <name evidence="1" type="ORF">D8674_026042</name>
</gene>
<evidence type="ECO:0000313" key="1">
    <source>
        <dbReference type="EMBL" id="KAB2635508.1"/>
    </source>
</evidence>
<comment type="caution">
    <text evidence="1">The sequence shown here is derived from an EMBL/GenBank/DDBJ whole genome shotgun (WGS) entry which is preliminary data.</text>
</comment>